<evidence type="ECO:0000256" key="8">
    <source>
        <dbReference type="PIRNR" id="PIRNR000485"/>
    </source>
</evidence>
<comment type="cofactor">
    <cofactor evidence="7 11">
        <name>[4Fe-4S] cluster</name>
        <dbReference type="ChEBI" id="CHEBI:49883"/>
    </cofactor>
    <text evidence="7 11">Binds 1 [4Fe-4S] cluster per subunit.</text>
</comment>
<dbReference type="InterPro" id="IPR005854">
    <property type="entry name" value="PurF"/>
</dbReference>
<dbReference type="Gene3D" id="3.60.20.10">
    <property type="entry name" value="Glutamine Phosphoribosylpyrophosphate, subunit 1, domain 1"/>
    <property type="match status" value="1"/>
</dbReference>
<dbReference type="PROSITE" id="PS51278">
    <property type="entry name" value="GATASE_TYPE_2"/>
    <property type="match status" value="1"/>
</dbReference>
<keyword evidence="5 7" id="KW-0658">Purine biosynthesis</keyword>
<accession>A0A2T4TWL4</accession>
<evidence type="ECO:0000256" key="10">
    <source>
        <dbReference type="PIRSR" id="PIRSR000485-2"/>
    </source>
</evidence>
<dbReference type="Proteomes" id="UP000241436">
    <property type="component" value="Unassembled WGS sequence"/>
</dbReference>
<dbReference type="GO" id="GO:0000287">
    <property type="term" value="F:magnesium ion binding"/>
    <property type="evidence" value="ECO:0007669"/>
    <property type="project" value="UniProtKB-UniRule"/>
</dbReference>
<feature type="binding site" evidence="7 11">
    <location>
        <position position="393"/>
    </location>
    <ligand>
        <name>[4Fe-4S] cluster</name>
        <dbReference type="ChEBI" id="CHEBI:49883"/>
    </ligand>
</feature>
<evidence type="ECO:0000256" key="9">
    <source>
        <dbReference type="PIRSR" id="PIRSR000485-1"/>
    </source>
</evidence>
<dbReference type="InterPro" id="IPR029055">
    <property type="entry name" value="Ntn_hydrolases_N"/>
</dbReference>
<dbReference type="GO" id="GO:0051539">
    <property type="term" value="F:4 iron, 4 sulfur cluster binding"/>
    <property type="evidence" value="ECO:0007669"/>
    <property type="project" value="UniProtKB-KW"/>
</dbReference>
<dbReference type="HAMAP" id="MF_01931">
    <property type="entry name" value="PurF"/>
    <property type="match status" value="1"/>
</dbReference>
<dbReference type="SUPFAM" id="SSF56235">
    <property type="entry name" value="N-terminal nucleophile aminohydrolases (Ntn hydrolases)"/>
    <property type="match status" value="1"/>
</dbReference>
<dbReference type="CDD" id="cd00715">
    <property type="entry name" value="GPATase_N"/>
    <property type="match status" value="1"/>
</dbReference>
<comment type="catalytic activity">
    <reaction evidence="7 8">
        <text>5-phospho-beta-D-ribosylamine + L-glutamate + diphosphate = 5-phospho-alpha-D-ribose 1-diphosphate + L-glutamine + H2O</text>
        <dbReference type="Rhea" id="RHEA:14905"/>
        <dbReference type="ChEBI" id="CHEBI:15377"/>
        <dbReference type="ChEBI" id="CHEBI:29985"/>
        <dbReference type="ChEBI" id="CHEBI:33019"/>
        <dbReference type="ChEBI" id="CHEBI:58017"/>
        <dbReference type="ChEBI" id="CHEBI:58359"/>
        <dbReference type="ChEBI" id="CHEBI:58681"/>
        <dbReference type="EC" id="2.4.2.14"/>
    </reaction>
</comment>
<keyword evidence="3 7" id="KW-0328">Glycosyltransferase</keyword>
<organism evidence="13 14">
    <name type="scientific">Candidatus Methylomirabilis limnetica</name>
    <dbReference type="NCBI Taxonomy" id="2033718"/>
    <lineage>
        <taxon>Bacteria</taxon>
        <taxon>Candidatus Methylomirabilota</taxon>
        <taxon>Candidatus Methylomirabilia</taxon>
        <taxon>Candidatus Methylomirabilales</taxon>
        <taxon>Candidatus Methylomirabilaceae</taxon>
        <taxon>Candidatus Methylomirabilis</taxon>
    </lineage>
</organism>
<dbReference type="EMBL" id="NVQC01000023">
    <property type="protein sequence ID" value="PTL35511.1"/>
    <property type="molecule type" value="Genomic_DNA"/>
</dbReference>
<reference evidence="13 14" key="1">
    <citation type="submission" date="2017-09" db="EMBL/GenBank/DDBJ databases">
        <title>Bloom of a denitrifying methanotroph, Candidatus Methylomirabilis limnetica, in a deep stratified lake.</title>
        <authorList>
            <person name="Graf J.S."/>
            <person name="Marchant H.K."/>
            <person name="Tienken D."/>
            <person name="Hach P.F."/>
            <person name="Brand A."/>
            <person name="Schubert C.J."/>
            <person name="Kuypers M.M."/>
            <person name="Milucka J."/>
        </authorList>
    </citation>
    <scope>NUCLEOTIDE SEQUENCE [LARGE SCALE GENOMIC DNA]</scope>
    <source>
        <strain evidence="13 14">Zug</strain>
    </source>
</reference>
<evidence type="ECO:0000256" key="5">
    <source>
        <dbReference type="ARBA" id="ARBA00022755"/>
    </source>
</evidence>
<evidence type="ECO:0000256" key="7">
    <source>
        <dbReference type="HAMAP-Rule" id="MF_01931"/>
    </source>
</evidence>
<evidence type="ECO:0000256" key="4">
    <source>
        <dbReference type="ARBA" id="ARBA00022679"/>
    </source>
</evidence>
<dbReference type="InterPro" id="IPR035584">
    <property type="entry name" value="PurF_N"/>
</dbReference>
<dbReference type="InterPro" id="IPR029057">
    <property type="entry name" value="PRTase-like"/>
</dbReference>
<gene>
    <name evidence="7" type="primary">purF</name>
    <name evidence="13" type="ORF">CLG94_09585</name>
</gene>
<keyword evidence="7 10" id="KW-0460">Magnesium</keyword>
<keyword evidence="7 10" id="KW-0479">Metal-binding</keyword>
<dbReference type="NCBIfam" id="TIGR01134">
    <property type="entry name" value="purF"/>
    <property type="match status" value="1"/>
</dbReference>
<dbReference type="GO" id="GO:0004044">
    <property type="term" value="F:amidophosphoribosyltransferase activity"/>
    <property type="evidence" value="ECO:0007669"/>
    <property type="project" value="UniProtKB-UniRule"/>
</dbReference>
<feature type="binding site" evidence="7 10">
    <location>
        <position position="357"/>
    </location>
    <ligand>
        <name>Mg(2+)</name>
        <dbReference type="ChEBI" id="CHEBI:18420"/>
    </ligand>
</feature>
<proteinExistence type="inferred from homology"/>
<name>A0A2T4TWL4_9BACT</name>
<feature type="binding site" evidence="7 10">
    <location>
        <position position="294"/>
    </location>
    <ligand>
        <name>Mg(2+)</name>
        <dbReference type="ChEBI" id="CHEBI:18420"/>
    </ligand>
</feature>
<dbReference type="InterPro" id="IPR017932">
    <property type="entry name" value="GATase_2_dom"/>
</dbReference>
<comment type="pathway">
    <text evidence="1 7 8">Purine metabolism; IMP biosynthesis via de novo pathway; N(1)-(5-phospho-D-ribosyl)glycinamide from 5-phospho-alpha-D-ribose 1-diphosphate: step 1/2.</text>
</comment>
<keyword evidence="7 11" id="KW-0408">Iron</keyword>
<dbReference type="OrthoDB" id="9801213at2"/>
<feature type="binding site" evidence="7 11">
    <location>
        <position position="450"/>
    </location>
    <ligand>
        <name>[4Fe-4S] cluster</name>
        <dbReference type="ChEBI" id="CHEBI:49883"/>
    </ligand>
</feature>
<dbReference type="UniPathway" id="UPA00074">
    <property type="reaction ID" value="UER00124"/>
</dbReference>
<evidence type="ECO:0000256" key="3">
    <source>
        <dbReference type="ARBA" id="ARBA00022676"/>
    </source>
</evidence>
<keyword evidence="4 7" id="KW-0808">Transferase</keyword>
<dbReference type="PIRSF" id="PIRSF000485">
    <property type="entry name" value="Amd_phspho_trans"/>
    <property type="match status" value="1"/>
</dbReference>
<evidence type="ECO:0000313" key="14">
    <source>
        <dbReference type="Proteomes" id="UP000241436"/>
    </source>
</evidence>
<dbReference type="PANTHER" id="PTHR11907">
    <property type="entry name" value="AMIDOPHOSPHORIBOSYLTRANSFERASE"/>
    <property type="match status" value="1"/>
</dbReference>
<keyword evidence="7 11" id="KW-0411">Iron-sulfur</keyword>
<dbReference type="CDD" id="cd06223">
    <property type="entry name" value="PRTases_typeI"/>
    <property type="match status" value="1"/>
</dbReference>
<dbReference type="Pfam" id="PF13522">
    <property type="entry name" value="GATase_6"/>
    <property type="match status" value="1"/>
</dbReference>
<feature type="binding site" evidence="7 10">
    <location>
        <position position="356"/>
    </location>
    <ligand>
        <name>Mg(2+)</name>
        <dbReference type="ChEBI" id="CHEBI:18420"/>
    </ligand>
</feature>
<feature type="domain" description="Glutamine amidotransferase type-2" evidence="12">
    <location>
        <begin position="13"/>
        <end position="231"/>
    </location>
</feature>
<keyword evidence="6 7" id="KW-0315">Glutamine amidotransferase</keyword>
<reference evidence="14" key="2">
    <citation type="journal article" date="2018" name="Environ. Microbiol.">
        <title>Bloom of a denitrifying methanotroph, 'Candidatus Methylomirabilis limnetica', in a deep stratified lake.</title>
        <authorList>
            <person name="Graf J.S."/>
            <person name="Mayr M.J."/>
            <person name="Marchant H.K."/>
            <person name="Tienken D."/>
            <person name="Hach P.F."/>
            <person name="Brand A."/>
            <person name="Schubert C.J."/>
            <person name="Kuypers M.M."/>
            <person name="Milucka J."/>
        </authorList>
    </citation>
    <scope>NUCLEOTIDE SEQUENCE [LARGE SCALE GENOMIC DNA]</scope>
    <source>
        <strain evidence="14">Zug</strain>
    </source>
</reference>
<protein>
    <recommendedName>
        <fullName evidence="7">Amidophosphoribosyltransferase</fullName>
        <shortName evidence="7">ATase</shortName>
        <ecNumber evidence="7">2.4.2.14</ecNumber>
    </recommendedName>
    <alternativeName>
        <fullName evidence="7">Glutamine phosphoribosylpyrophosphate amidotransferase</fullName>
        <shortName evidence="7">GPATase</shortName>
    </alternativeName>
</protein>
<dbReference type="RefSeq" id="WP_107563018.1">
    <property type="nucleotide sequence ID" value="NZ_NVQC01000023.1"/>
</dbReference>
<feature type="binding site" evidence="7 11">
    <location>
        <position position="447"/>
    </location>
    <ligand>
        <name>[4Fe-4S] cluster</name>
        <dbReference type="ChEBI" id="CHEBI:49883"/>
    </ligand>
</feature>
<dbReference type="Pfam" id="PF00156">
    <property type="entry name" value="Pribosyltran"/>
    <property type="match status" value="1"/>
</dbReference>
<evidence type="ECO:0000256" key="11">
    <source>
        <dbReference type="PIRSR" id="PIRSR000485-3"/>
    </source>
</evidence>
<dbReference type="GO" id="GO:0009113">
    <property type="term" value="P:purine nucleobase biosynthetic process"/>
    <property type="evidence" value="ECO:0007669"/>
    <property type="project" value="UniProtKB-UniRule"/>
</dbReference>
<evidence type="ECO:0000259" key="12">
    <source>
        <dbReference type="PROSITE" id="PS51278"/>
    </source>
</evidence>
<comment type="similarity">
    <text evidence="2 7 8">In the C-terminal section; belongs to the purine/pyrimidine phosphoribosyltransferase family.</text>
</comment>
<evidence type="ECO:0000313" key="13">
    <source>
        <dbReference type="EMBL" id="PTL35511.1"/>
    </source>
</evidence>
<evidence type="ECO:0000256" key="6">
    <source>
        <dbReference type="ARBA" id="ARBA00022962"/>
    </source>
</evidence>
<comment type="cofactor">
    <cofactor evidence="7 10">
        <name>Mg(2+)</name>
        <dbReference type="ChEBI" id="CHEBI:18420"/>
    </cofactor>
    <text evidence="7 10">Binds 1 Mg(2+) ion per subunit.</text>
</comment>
<evidence type="ECO:0000256" key="2">
    <source>
        <dbReference type="ARBA" id="ARBA00010138"/>
    </source>
</evidence>
<keyword evidence="7" id="KW-0004">4Fe-4S</keyword>
<dbReference type="Gene3D" id="3.40.50.2020">
    <property type="match status" value="1"/>
</dbReference>
<dbReference type="SUPFAM" id="SSF53271">
    <property type="entry name" value="PRTase-like"/>
    <property type="match status" value="1"/>
</dbReference>
<feature type="active site" description="Nucleophile" evidence="7 9">
    <location>
        <position position="13"/>
    </location>
</feature>
<comment type="function">
    <text evidence="7">Catalyzes the formation of phosphoribosylamine from phosphoribosylpyrophosphate (PRPP) and glutamine.</text>
</comment>
<keyword evidence="14" id="KW-1185">Reference proteome</keyword>
<dbReference type="EC" id="2.4.2.14" evidence="7"/>
<feature type="binding site" evidence="7 11">
    <location>
        <position position="247"/>
    </location>
    <ligand>
        <name>[4Fe-4S] cluster</name>
        <dbReference type="ChEBI" id="CHEBI:49883"/>
    </ligand>
</feature>
<dbReference type="GO" id="GO:0006189">
    <property type="term" value="P:'de novo' IMP biosynthetic process"/>
    <property type="evidence" value="ECO:0007669"/>
    <property type="project" value="UniProtKB-UniRule"/>
</dbReference>
<evidence type="ECO:0000256" key="1">
    <source>
        <dbReference type="ARBA" id="ARBA00005209"/>
    </source>
</evidence>
<dbReference type="InterPro" id="IPR000836">
    <property type="entry name" value="PRTase_dom"/>
</dbReference>
<comment type="caution">
    <text evidence="13">The sequence shown here is derived from an EMBL/GenBank/DDBJ whole genome shotgun (WGS) entry which is preliminary data.</text>
</comment>
<sequence>MSTLRFDKFREECGVVGIYGHSEAANLAYLALYALQHRGQESAGIAASDGKSLHLEKAMGLVADVFSETKLRRLRGAIAIGHVRYSTTGTSQVKNAQPLLAGYKRGQLALAHNGNLTNAEKTRDNLEAQGSIFNSTTDSEVIVHLIARSREPNLLEASVDALSQVRGAYSLVIMNDTELLGIRDPYGFRPLSLGKLGEAWVLASESCAFDLIEADFVRDIEPGEFVLINESGVHTFSPFPPAPKSQCIFEYVYFARPDSFLFGRSVAGIRKELGRQLAREYPVEADVVIPVPDSGVPAALGFAEEAHMPFEHGLIRNHYVGRTFIEPKQAIRHFGVKIKLNAIREVLEGKRVVVVDDSIIRGTTSRKIVSMIRAAGATEVHVRISSPPTIFPCYYGIDTPTRKELIASTHDAEEIRRYLHADSLGYLSLKGLHQSAEKGTQGGGGFCNACFTGCYPVAFTEEDQDQLGLFGN</sequence>
<dbReference type="AlphaFoldDB" id="A0A2T4TWL4"/>